<dbReference type="GO" id="GO:0045493">
    <property type="term" value="P:xylan catabolic process"/>
    <property type="evidence" value="ECO:0007669"/>
    <property type="project" value="UniProtKB-KW"/>
</dbReference>
<dbReference type="InterPro" id="IPR011118">
    <property type="entry name" value="Tannase/feruloyl_esterase"/>
</dbReference>
<evidence type="ECO:0000313" key="11">
    <source>
        <dbReference type="EMBL" id="KAJ4483742.1"/>
    </source>
</evidence>
<keyword evidence="5" id="KW-0732">Signal</keyword>
<comment type="similarity">
    <text evidence="1 10">Belongs to the tannase family.</text>
</comment>
<evidence type="ECO:0000256" key="7">
    <source>
        <dbReference type="ARBA" id="ARBA00022837"/>
    </source>
</evidence>
<evidence type="ECO:0000256" key="6">
    <source>
        <dbReference type="ARBA" id="ARBA00022801"/>
    </source>
</evidence>
<evidence type="ECO:0000256" key="1">
    <source>
        <dbReference type="ARBA" id="ARBA00006249"/>
    </source>
</evidence>
<dbReference type="InterPro" id="IPR029058">
    <property type="entry name" value="AB_hydrolase_fold"/>
</dbReference>
<evidence type="ECO:0000256" key="4">
    <source>
        <dbReference type="ARBA" id="ARBA00022723"/>
    </source>
</evidence>
<evidence type="ECO:0000256" key="10">
    <source>
        <dbReference type="RuleBase" id="RU361238"/>
    </source>
</evidence>
<keyword evidence="6 10" id="KW-0378">Hydrolase</keyword>
<dbReference type="Proteomes" id="UP001150266">
    <property type="component" value="Unassembled WGS sequence"/>
</dbReference>
<organism evidence="11 12">
    <name type="scientific">Lentinula aciculospora</name>
    <dbReference type="NCBI Taxonomy" id="153920"/>
    <lineage>
        <taxon>Eukaryota</taxon>
        <taxon>Fungi</taxon>
        <taxon>Dikarya</taxon>
        <taxon>Basidiomycota</taxon>
        <taxon>Agaricomycotina</taxon>
        <taxon>Agaricomycetes</taxon>
        <taxon>Agaricomycetidae</taxon>
        <taxon>Agaricales</taxon>
        <taxon>Marasmiineae</taxon>
        <taxon>Omphalotaceae</taxon>
        <taxon>Lentinula</taxon>
    </lineage>
</organism>
<sequence length="550" mass="60708">MYQPLQDVVLWMNQFLNATSNFISYPIQTQLNEFQPPSFSPNTTTLHDFGVNCSRFAPEINISGVKLHFTQYVPGGTNLSFPENHFTCGISYHVVSSDICRVAMAVPTSESSEISLEAWFPLNYSGRFLSTANRGLSGCIVYNELEYATSLGFAAIGANNGHNGTSGSAFFNNPNAIADYAYRSVHTGVVVGKELAKQFYGFPFSKSYFLGCSSGGRQGFKAAQDFPEDFDGIIAGAPALALTRVISWGGALYKATGDPASENFVTPELWAAVYDEVLRQCDALDGAIDGLLEDPGMCQFTPETLICSRGQTSDCLTGKQAETVRSIFSPFYGLDGELLYPRMQPGINTKKQVPFYFQGVPWDLTEDWFKYVVYNDTTWDGRNFSVADAMISASQNPFNVDTWKGDLSTFANNGGKLLTYHGLQDFVVSPDISQLYYAHVSRTMNMPPRELDNFYRLFYVSGMDHCRDGDGASAIGQDVGSSAGRDPNDNALMAMVRWVEEGIPPKVLRGAKLSADGSQVEYWRAHCKWPLKNRYIGPGSITDERAWQCL</sequence>
<dbReference type="EMBL" id="JAOTPV010000004">
    <property type="protein sequence ID" value="KAJ4483742.1"/>
    <property type="molecule type" value="Genomic_DNA"/>
</dbReference>
<keyword evidence="12" id="KW-1185">Reference proteome</keyword>
<accession>A0A9W9AJ00</accession>
<dbReference type="AlphaFoldDB" id="A0A9W9AJ00"/>
<reference evidence="11" key="1">
    <citation type="submission" date="2022-08" db="EMBL/GenBank/DDBJ databases">
        <title>A Global Phylogenomic Analysis of the Shiitake Genus Lentinula.</title>
        <authorList>
            <consortium name="DOE Joint Genome Institute"/>
            <person name="Sierra-Patev S."/>
            <person name="Min B."/>
            <person name="Naranjo-Ortiz M."/>
            <person name="Looney B."/>
            <person name="Konkel Z."/>
            <person name="Slot J.C."/>
            <person name="Sakamoto Y."/>
            <person name="Steenwyk J.L."/>
            <person name="Rokas A."/>
            <person name="Carro J."/>
            <person name="Camarero S."/>
            <person name="Ferreira P."/>
            <person name="Molpeceres G."/>
            <person name="Ruiz-Duenas F.J."/>
            <person name="Serrano A."/>
            <person name="Henrissat B."/>
            <person name="Drula E."/>
            <person name="Hughes K.W."/>
            <person name="Mata J.L."/>
            <person name="Ishikawa N.K."/>
            <person name="Vargas-Isla R."/>
            <person name="Ushijima S."/>
            <person name="Smith C.A."/>
            <person name="Ahrendt S."/>
            <person name="Andreopoulos W."/>
            <person name="He G."/>
            <person name="Labutti K."/>
            <person name="Lipzen A."/>
            <person name="Ng V."/>
            <person name="Riley R."/>
            <person name="Sandor L."/>
            <person name="Barry K."/>
            <person name="Martinez A.T."/>
            <person name="Xiao Y."/>
            <person name="Gibbons J.G."/>
            <person name="Terashima K."/>
            <person name="Grigoriev I.V."/>
            <person name="Hibbett D.S."/>
        </authorList>
    </citation>
    <scope>NUCLEOTIDE SEQUENCE</scope>
    <source>
        <strain evidence="11">JLM2183</strain>
    </source>
</reference>
<evidence type="ECO:0000256" key="2">
    <source>
        <dbReference type="ARBA" id="ARBA00022487"/>
    </source>
</evidence>
<proteinExistence type="inferred from homology"/>
<comment type="caution">
    <text evidence="11">The sequence shown here is derived from an EMBL/GenBank/DDBJ whole genome shotgun (WGS) entry which is preliminary data.</text>
</comment>
<evidence type="ECO:0000256" key="8">
    <source>
        <dbReference type="ARBA" id="ARBA00023157"/>
    </source>
</evidence>
<evidence type="ECO:0000256" key="3">
    <source>
        <dbReference type="ARBA" id="ARBA00022651"/>
    </source>
</evidence>
<keyword evidence="3" id="KW-0624">Polysaccharide degradation</keyword>
<dbReference type="EC" id="3.1.1.-" evidence="10"/>
<gene>
    <name evidence="11" type="ORF">J3R30DRAFT_3451182</name>
</gene>
<dbReference type="PANTHER" id="PTHR33938:SF15">
    <property type="entry name" value="FERULOYL ESTERASE B-RELATED"/>
    <property type="match status" value="1"/>
</dbReference>
<protein>
    <recommendedName>
        <fullName evidence="10">Carboxylic ester hydrolase</fullName>
        <ecNumber evidence="10">3.1.1.-</ecNumber>
    </recommendedName>
</protein>
<dbReference type="SUPFAM" id="SSF53474">
    <property type="entry name" value="alpha/beta-Hydrolases"/>
    <property type="match status" value="1"/>
</dbReference>
<keyword evidence="8" id="KW-1015">Disulfide bond</keyword>
<dbReference type="GO" id="GO:0030600">
    <property type="term" value="F:feruloyl esterase activity"/>
    <property type="evidence" value="ECO:0007669"/>
    <property type="project" value="UniProtKB-EC"/>
</dbReference>
<keyword evidence="7" id="KW-0106">Calcium</keyword>
<name>A0A9W9AJ00_9AGAR</name>
<keyword evidence="3" id="KW-0858">Xylan degradation</keyword>
<evidence type="ECO:0000256" key="9">
    <source>
        <dbReference type="ARBA" id="ARBA00034075"/>
    </source>
</evidence>
<dbReference type="Gene3D" id="3.40.50.1820">
    <property type="entry name" value="alpha/beta hydrolase"/>
    <property type="match status" value="1"/>
</dbReference>
<keyword evidence="4" id="KW-0479">Metal-binding</keyword>
<evidence type="ECO:0000313" key="12">
    <source>
        <dbReference type="Proteomes" id="UP001150266"/>
    </source>
</evidence>
<keyword evidence="2" id="KW-0719">Serine esterase</keyword>
<dbReference type="PANTHER" id="PTHR33938">
    <property type="entry name" value="FERULOYL ESTERASE B-RELATED"/>
    <property type="match status" value="1"/>
</dbReference>
<comment type="catalytic activity">
    <reaction evidence="9">
        <text>feruloyl-polysaccharide + H2O = ferulate + polysaccharide.</text>
        <dbReference type="EC" id="3.1.1.73"/>
    </reaction>
</comment>
<keyword evidence="3" id="KW-0119">Carbohydrate metabolism</keyword>
<dbReference type="OrthoDB" id="3039123at2759"/>
<evidence type="ECO:0000256" key="5">
    <source>
        <dbReference type="ARBA" id="ARBA00022729"/>
    </source>
</evidence>
<dbReference type="GO" id="GO:0046872">
    <property type="term" value="F:metal ion binding"/>
    <property type="evidence" value="ECO:0007669"/>
    <property type="project" value="UniProtKB-KW"/>
</dbReference>
<dbReference type="Pfam" id="PF07519">
    <property type="entry name" value="Tannase"/>
    <property type="match status" value="1"/>
</dbReference>